<keyword evidence="2" id="KW-0808">Transferase</keyword>
<dbReference type="SUPFAM" id="SSF48403">
    <property type="entry name" value="Ankyrin repeat"/>
    <property type="match status" value="1"/>
</dbReference>
<keyword evidence="3" id="KW-1185">Reference proteome</keyword>
<sequence>MGGWTALMWAADKGRVEVTTLLLEHGANPNTTGQQYSVYPIIWAAGRGHADIVKLLLQNGAKVNCSDKYGTTPLIWASRKGHFDCVMHLLENGADVDQEGANSMTALIVAVKGGYTDVVKELLKRNPNVNMTDKDGNTALMIAAKEGYTEIVQDLLDAGTYVNIPDRSGDTVLIGAVRGGHVEIVRALLHKYADIDIRGQPRGGGQQVSEPVPAQLAILSGRPPMCGPVCISGHDRVHLLLRLETEAGWAPPQPRTAHLPPSLLLPQMGRNVCWAADGPLFGFSLQQVLPVSAAPATPSNKSLGLRDDPKLSWQSLNLLALLLFLMARSLTPAQGTEGREFGLCPLCPASQTFPIPFQAWEATPQAMFINLDPRAGTGCSQIGHHISFPPSFFNGEGVGQKQQTICCTAYTDSVLSPTRLSKRREEAFPNQCDGLAVPKARSQMAPCPVAINSSDPNSADTQDVVAGPCFGH</sequence>
<dbReference type="Pfam" id="PF00023">
    <property type="entry name" value="Ank"/>
    <property type="match status" value="1"/>
</dbReference>
<dbReference type="InterPro" id="IPR002110">
    <property type="entry name" value="Ankyrin_rpt"/>
</dbReference>
<proteinExistence type="predicted"/>
<dbReference type="FunFam" id="1.25.40.20:FF:000109">
    <property type="entry name" value="Kinase D-interacting substrate of 220 kDa"/>
    <property type="match status" value="1"/>
</dbReference>
<protein>
    <submittedName>
        <fullName evidence="2">Kinase D-interacting substrate of 220 kDa B-like protein</fullName>
    </submittedName>
</protein>
<dbReference type="PROSITE" id="PS50297">
    <property type="entry name" value="ANK_REP_REGION"/>
    <property type="match status" value="6"/>
</dbReference>
<dbReference type="GO" id="GO:0016301">
    <property type="term" value="F:kinase activity"/>
    <property type="evidence" value="ECO:0007669"/>
    <property type="project" value="UniProtKB-KW"/>
</dbReference>
<keyword evidence="1" id="KW-0040">ANK repeat</keyword>
<dbReference type="GO" id="GO:0019887">
    <property type="term" value="F:protein kinase regulator activity"/>
    <property type="evidence" value="ECO:0007669"/>
    <property type="project" value="TreeGrafter"/>
</dbReference>
<dbReference type="FunFam" id="1.25.40.20:FF:000081">
    <property type="entry name" value="Kinase D-interacting substrate of 220 kDa"/>
    <property type="match status" value="1"/>
</dbReference>
<dbReference type="InterPro" id="IPR052771">
    <property type="entry name" value="Neurotrophin_sig_adaptor"/>
</dbReference>
<organism evidence="2 3">
    <name type="scientific">Lates japonicus</name>
    <name type="common">Japanese lates</name>
    <dbReference type="NCBI Taxonomy" id="270547"/>
    <lineage>
        <taxon>Eukaryota</taxon>
        <taxon>Metazoa</taxon>
        <taxon>Chordata</taxon>
        <taxon>Craniata</taxon>
        <taxon>Vertebrata</taxon>
        <taxon>Euteleostomi</taxon>
        <taxon>Actinopterygii</taxon>
        <taxon>Neopterygii</taxon>
        <taxon>Teleostei</taxon>
        <taxon>Neoteleostei</taxon>
        <taxon>Acanthomorphata</taxon>
        <taxon>Carangaria</taxon>
        <taxon>Carangaria incertae sedis</taxon>
        <taxon>Centropomidae</taxon>
        <taxon>Lates</taxon>
    </lineage>
</organism>
<feature type="repeat" description="ANK" evidence="1">
    <location>
        <begin position="69"/>
        <end position="101"/>
    </location>
</feature>
<dbReference type="SMART" id="SM00248">
    <property type="entry name" value="ANK"/>
    <property type="match status" value="6"/>
</dbReference>
<name>A0AAD3RMW5_LATJO</name>
<dbReference type="PANTHER" id="PTHR24116">
    <property type="entry name" value="KINASE D-INTERACTING SUBSTRATE OF 220 KDA"/>
    <property type="match status" value="1"/>
</dbReference>
<dbReference type="PROSITE" id="PS50088">
    <property type="entry name" value="ANK_REPEAT"/>
    <property type="match status" value="6"/>
</dbReference>
<dbReference type="Gene3D" id="1.25.40.20">
    <property type="entry name" value="Ankyrin repeat-containing domain"/>
    <property type="match status" value="2"/>
</dbReference>
<dbReference type="GO" id="GO:0030165">
    <property type="term" value="F:PDZ domain binding"/>
    <property type="evidence" value="ECO:0007669"/>
    <property type="project" value="TreeGrafter"/>
</dbReference>
<dbReference type="Pfam" id="PF12796">
    <property type="entry name" value="Ank_2"/>
    <property type="match status" value="2"/>
</dbReference>
<dbReference type="PRINTS" id="PR01415">
    <property type="entry name" value="ANKYRIN"/>
</dbReference>
<comment type="caution">
    <text evidence="2">The sequence shown here is derived from an EMBL/GenBank/DDBJ whole genome shotgun (WGS) entry which is preliminary data.</text>
</comment>
<gene>
    <name evidence="2" type="ORF">AKAME5_002523100</name>
</gene>
<evidence type="ECO:0000313" key="3">
    <source>
        <dbReference type="Proteomes" id="UP001279410"/>
    </source>
</evidence>
<dbReference type="Proteomes" id="UP001279410">
    <property type="component" value="Unassembled WGS sequence"/>
</dbReference>
<dbReference type="EMBL" id="BRZM01001883">
    <property type="protein sequence ID" value="GLD73905.1"/>
    <property type="molecule type" value="Genomic_DNA"/>
</dbReference>
<evidence type="ECO:0000313" key="2">
    <source>
        <dbReference type="EMBL" id="GLD73905.1"/>
    </source>
</evidence>
<feature type="repeat" description="ANK" evidence="1">
    <location>
        <begin position="168"/>
        <end position="200"/>
    </location>
</feature>
<evidence type="ECO:0000256" key="1">
    <source>
        <dbReference type="PROSITE-ProRule" id="PRU00023"/>
    </source>
</evidence>
<reference evidence="2" key="1">
    <citation type="submission" date="2022-08" db="EMBL/GenBank/DDBJ databases">
        <title>Genome sequencing of akame (Lates japonicus).</title>
        <authorList>
            <person name="Hashiguchi Y."/>
            <person name="Takahashi H."/>
        </authorList>
    </citation>
    <scope>NUCLEOTIDE SEQUENCE</scope>
    <source>
        <strain evidence="2">Kochi</strain>
    </source>
</reference>
<feature type="repeat" description="ANK" evidence="1">
    <location>
        <begin position="36"/>
        <end position="68"/>
    </location>
</feature>
<dbReference type="AlphaFoldDB" id="A0AAD3RMW5"/>
<feature type="repeat" description="ANK" evidence="1">
    <location>
        <begin position="135"/>
        <end position="167"/>
    </location>
</feature>
<accession>A0AAD3RMW5</accession>
<dbReference type="PANTHER" id="PTHR24116:SF2">
    <property type="entry name" value="KINASE D-INTERACTING SUBSTRATE OF 220 KDA B"/>
    <property type="match status" value="1"/>
</dbReference>
<feature type="repeat" description="ANK" evidence="1">
    <location>
        <begin position="102"/>
        <end position="134"/>
    </location>
</feature>
<feature type="repeat" description="ANK" evidence="1">
    <location>
        <begin position="2"/>
        <end position="34"/>
    </location>
</feature>
<keyword evidence="2" id="KW-0418">Kinase</keyword>
<dbReference type="InterPro" id="IPR036770">
    <property type="entry name" value="Ankyrin_rpt-contain_sf"/>
</dbReference>